<feature type="domain" description="Thiamine pyrophosphate enzyme N-terminal TPP-binding" evidence="9">
    <location>
        <begin position="12"/>
        <end position="125"/>
    </location>
</feature>
<evidence type="ECO:0000256" key="6">
    <source>
        <dbReference type="ARBA" id="ARBA00023211"/>
    </source>
</evidence>
<dbReference type="GO" id="GO:0009234">
    <property type="term" value="P:menaquinone biosynthetic process"/>
    <property type="evidence" value="ECO:0007669"/>
    <property type="project" value="UniProtKB-UniRule"/>
</dbReference>
<comment type="caution">
    <text evidence="11">The sequence shown here is derived from an EMBL/GenBank/DDBJ whole genome shotgun (WGS) entry which is preliminary data.</text>
</comment>
<dbReference type="CDD" id="cd07037">
    <property type="entry name" value="TPP_PYR_MenD"/>
    <property type="match status" value="1"/>
</dbReference>
<evidence type="ECO:0000256" key="7">
    <source>
        <dbReference type="HAMAP-Rule" id="MF_01659"/>
    </source>
</evidence>
<keyword evidence="4 7" id="KW-0460">Magnesium</keyword>
<proteinExistence type="inferred from homology"/>
<dbReference type="CDD" id="cd02009">
    <property type="entry name" value="TPP_SHCHC_synthase"/>
    <property type="match status" value="1"/>
</dbReference>
<accession>A0A0R1U7J1</accession>
<evidence type="ECO:0000259" key="9">
    <source>
        <dbReference type="Pfam" id="PF02776"/>
    </source>
</evidence>
<comment type="pathway">
    <text evidence="7">Quinol/quinone metabolism; menaquinone biosynthesis.</text>
</comment>
<evidence type="ECO:0000256" key="5">
    <source>
        <dbReference type="ARBA" id="ARBA00023052"/>
    </source>
</evidence>
<dbReference type="UniPathway" id="UPA00079"/>
<evidence type="ECO:0000256" key="3">
    <source>
        <dbReference type="ARBA" id="ARBA00022723"/>
    </source>
</evidence>
<evidence type="ECO:0000256" key="2">
    <source>
        <dbReference type="ARBA" id="ARBA00022679"/>
    </source>
</evidence>
<dbReference type="AlphaFoldDB" id="A0A0R1U7J1"/>
<dbReference type="InterPro" id="IPR011766">
    <property type="entry name" value="TPP_enzyme_TPP-bd"/>
</dbReference>
<dbReference type="UniPathway" id="UPA01057">
    <property type="reaction ID" value="UER00164"/>
</dbReference>
<dbReference type="GO" id="GO:0070204">
    <property type="term" value="F:2-succinyl-5-enolpyruvyl-6-hydroxy-3-cyclohexene-1-carboxylic-acid synthase activity"/>
    <property type="evidence" value="ECO:0007669"/>
    <property type="project" value="UniProtKB-UniRule"/>
</dbReference>
<dbReference type="InterPro" id="IPR029035">
    <property type="entry name" value="DHS-like_NAD/FAD-binding_dom"/>
</dbReference>
<keyword evidence="3 7" id="KW-0479">Metal-binding</keyword>
<dbReference type="RefSeq" id="WP_056955115.1">
    <property type="nucleotide sequence ID" value="NZ_AZFK01000052.1"/>
</dbReference>
<dbReference type="Pfam" id="PF02776">
    <property type="entry name" value="TPP_enzyme_N"/>
    <property type="match status" value="1"/>
</dbReference>
<dbReference type="Gene3D" id="3.40.50.970">
    <property type="match status" value="2"/>
</dbReference>
<dbReference type="PIRSF" id="PIRSF004983">
    <property type="entry name" value="MenD"/>
    <property type="match status" value="1"/>
</dbReference>
<dbReference type="Gene3D" id="3.40.50.1220">
    <property type="entry name" value="TPP-binding domain"/>
    <property type="match status" value="1"/>
</dbReference>
<dbReference type="SUPFAM" id="SSF52467">
    <property type="entry name" value="DHS-like NAD/FAD-binding domain"/>
    <property type="match status" value="1"/>
</dbReference>
<dbReference type="SUPFAM" id="SSF52518">
    <property type="entry name" value="Thiamin diphosphate-binding fold (THDP-binding)"/>
    <property type="match status" value="2"/>
</dbReference>
<feature type="domain" description="Menaquinone biosynthesis protein MenD middle" evidence="10">
    <location>
        <begin position="205"/>
        <end position="384"/>
    </location>
</feature>
<keyword evidence="5 7" id="KW-0786">Thiamine pyrophosphate</keyword>
<evidence type="ECO:0000256" key="4">
    <source>
        <dbReference type="ARBA" id="ARBA00022842"/>
    </source>
</evidence>
<dbReference type="PANTHER" id="PTHR42916">
    <property type="entry name" value="2-SUCCINYL-5-ENOLPYRUVYL-6-HYDROXY-3-CYCLOHEXENE-1-CARBOXYLATE SYNTHASE"/>
    <property type="match status" value="1"/>
</dbReference>
<dbReference type="Pfam" id="PF16582">
    <property type="entry name" value="TPP_enzyme_M_2"/>
    <property type="match status" value="1"/>
</dbReference>
<dbReference type="Proteomes" id="UP000050816">
    <property type="component" value="Unassembled WGS sequence"/>
</dbReference>
<dbReference type="GO" id="GO:0000287">
    <property type="term" value="F:magnesium ion binding"/>
    <property type="evidence" value="ECO:0007669"/>
    <property type="project" value="UniProtKB-UniRule"/>
</dbReference>
<evidence type="ECO:0000256" key="1">
    <source>
        <dbReference type="ARBA" id="ARBA00022428"/>
    </source>
</evidence>
<dbReference type="GO" id="GO:0030145">
    <property type="term" value="F:manganese ion binding"/>
    <property type="evidence" value="ECO:0007669"/>
    <property type="project" value="UniProtKB-UniRule"/>
</dbReference>
<comment type="subunit">
    <text evidence="7">Homodimer.</text>
</comment>
<comment type="cofactor">
    <cofactor evidence="7">
        <name>Mg(2+)</name>
        <dbReference type="ChEBI" id="CHEBI:18420"/>
    </cofactor>
    <cofactor evidence="7">
        <name>Mn(2+)</name>
        <dbReference type="ChEBI" id="CHEBI:29035"/>
    </cofactor>
</comment>
<evidence type="ECO:0000259" key="8">
    <source>
        <dbReference type="Pfam" id="PF02775"/>
    </source>
</evidence>
<comment type="function">
    <text evidence="7">Catalyzes the thiamine diphosphate-dependent decarboxylation of 2-oxoglutarate and the subsequent addition of the resulting succinic semialdehyde-thiamine pyrophosphate anion to isochorismate to yield 2-succinyl-5-enolpyruvyl-6-hydroxy-3-cyclohexene-1-carboxylate (SEPHCHC).</text>
</comment>
<name>A0A0R1U7J1_9LACO</name>
<dbReference type="NCBIfam" id="TIGR00173">
    <property type="entry name" value="menD"/>
    <property type="match status" value="1"/>
</dbReference>
<dbReference type="EMBL" id="AZFK01000052">
    <property type="protein sequence ID" value="KRL89217.1"/>
    <property type="molecule type" value="Genomic_DNA"/>
</dbReference>
<dbReference type="GO" id="GO:0030976">
    <property type="term" value="F:thiamine pyrophosphate binding"/>
    <property type="evidence" value="ECO:0007669"/>
    <property type="project" value="UniProtKB-UniRule"/>
</dbReference>
<dbReference type="PANTHER" id="PTHR42916:SF1">
    <property type="entry name" value="PROTEIN PHYLLO, CHLOROPLASTIC"/>
    <property type="match status" value="1"/>
</dbReference>
<dbReference type="InterPro" id="IPR029061">
    <property type="entry name" value="THDP-binding"/>
</dbReference>
<sequence length="557" mass="59841">MDHQAQLTQYLAAFLRGLSEAGVRQVVISPGSRSTPLALMLHRHPAFQTYLDVDERSAAFFALGLSKATGAAVGLVCTSGSAAANYLPAICEAEATNLPLVVMTTDRPAELQGVGAPQAMDQHALYGDHVKAMVDLALPEATPALLNYAHWQAFKLTSLALTRPRGPVHLNLPLREPLLPSAALPSPSGPSSQVLPVTHHVDLTPLRAVLQQRGLIIVGEERTPAEATQLAHLAETLGWPVVGDPLTNLAATATPNYLGQADLLFQAALPMPEVILRFGRLPVTKPVMQWLRAHPLPTILVENGAKYQDQLHQATWVLDQTVTEFVAAVANLNLTAPAPDWLIQWQACQKQAAQLVASVADQGLNHSTVAQGLPAWLHDQDLFVANSNAIRLVDRLALTQTANVRIFGNRGVNGIDGLVSTVAGLAAGRQRPVTLLIGDLALFHDMNGLAMLRRYQLPVTIVLLNNNGGGIFNFLAQRHLPAADFTALFQTPQDLDFARVAALYDFTYHHPQTPAALQACLNQPGQHLIEVTDAPTGPVTTWEALVAAYQTAVTAHD</sequence>
<dbReference type="InterPro" id="IPR012001">
    <property type="entry name" value="Thiamin_PyroP_enz_TPP-bd_dom"/>
</dbReference>
<evidence type="ECO:0000313" key="12">
    <source>
        <dbReference type="Proteomes" id="UP000050816"/>
    </source>
</evidence>
<comment type="cofactor">
    <cofactor evidence="7">
        <name>thiamine diphosphate</name>
        <dbReference type="ChEBI" id="CHEBI:58937"/>
    </cofactor>
    <text evidence="7">Binds 1 thiamine pyrophosphate per subunit.</text>
</comment>
<dbReference type="PATRIC" id="fig|1423760.3.peg.1927"/>
<dbReference type="EC" id="2.2.1.9" evidence="7"/>
<dbReference type="HAMAP" id="MF_01659">
    <property type="entry name" value="MenD"/>
    <property type="match status" value="1"/>
</dbReference>
<comment type="catalytic activity">
    <reaction evidence="7">
        <text>isochorismate + 2-oxoglutarate + H(+) = 5-enolpyruvoyl-6-hydroxy-2-succinyl-cyclohex-3-ene-1-carboxylate + CO2</text>
        <dbReference type="Rhea" id="RHEA:25593"/>
        <dbReference type="ChEBI" id="CHEBI:15378"/>
        <dbReference type="ChEBI" id="CHEBI:16526"/>
        <dbReference type="ChEBI" id="CHEBI:16810"/>
        <dbReference type="ChEBI" id="CHEBI:29780"/>
        <dbReference type="ChEBI" id="CHEBI:58818"/>
        <dbReference type="EC" id="2.2.1.9"/>
    </reaction>
</comment>
<evidence type="ECO:0000313" key="11">
    <source>
        <dbReference type="EMBL" id="KRL89217.1"/>
    </source>
</evidence>
<keyword evidence="6 7" id="KW-0464">Manganese</keyword>
<gene>
    <name evidence="7" type="primary">menD</name>
    <name evidence="11" type="ORF">FC43_GL001839</name>
</gene>
<keyword evidence="2 7" id="KW-0808">Transferase</keyword>
<keyword evidence="1 7" id="KW-0474">Menaquinone biosynthesis</keyword>
<dbReference type="InterPro" id="IPR032264">
    <property type="entry name" value="MenD_middle"/>
</dbReference>
<evidence type="ECO:0000259" key="10">
    <source>
        <dbReference type="Pfam" id="PF16582"/>
    </source>
</evidence>
<dbReference type="Pfam" id="PF02775">
    <property type="entry name" value="TPP_enzyme_C"/>
    <property type="match status" value="1"/>
</dbReference>
<dbReference type="InterPro" id="IPR004433">
    <property type="entry name" value="MenaQ_synth_MenD"/>
</dbReference>
<feature type="domain" description="Thiamine pyrophosphate enzyme TPP-binding" evidence="8">
    <location>
        <begin position="424"/>
        <end position="531"/>
    </location>
</feature>
<comment type="similarity">
    <text evidence="7">Belongs to the TPP enzyme family. MenD subfamily.</text>
</comment>
<reference evidence="11 12" key="1">
    <citation type="journal article" date="2015" name="Genome Announc.">
        <title>Expanding the biotechnology potential of lactobacilli through comparative genomics of 213 strains and associated genera.</title>
        <authorList>
            <person name="Sun Z."/>
            <person name="Harris H.M."/>
            <person name="McCann A."/>
            <person name="Guo C."/>
            <person name="Argimon S."/>
            <person name="Zhang W."/>
            <person name="Yang X."/>
            <person name="Jeffery I.B."/>
            <person name="Cooney J.C."/>
            <person name="Kagawa T.F."/>
            <person name="Liu W."/>
            <person name="Song Y."/>
            <person name="Salvetti E."/>
            <person name="Wrobel A."/>
            <person name="Rasinkangas P."/>
            <person name="Parkhill J."/>
            <person name="Rea M.C."/>
            <person name="O'Sullivan O."/>
            <person name="Ritari J."/>
            <person name="Douillard F.P."/>
            <person name="Paul Ross R."/>
            <person name="Yang R."/>
            <person name="Briner A.E."/>
            <person name="Felis G.E."/>
            <person name="de Vos W.M."/>
            <person name="Barrangou R."/>
            <person name="Klaenhammer T.R."/>
            <person name="Caufield P.W."/>
            <person name="Cui Y."/>
            <person name="Zhang H."/>
            <person name="O'Toole P.W."/>
        </authorList>
    </citation>
    <scope>NUCLEOTIDE SEQUENCE [LARGE SCALE GENOMIC DNA]</scope>
    <source>
        <strain evidence="11 12">DSM 15946</strain>
    </source>
</reference>
<organism evidence="11 12">
    <name type="scientific">Limosilactobacillus ingluviei DSM 15946</name>
    <dbReference type="NCBI Taxonomy" id="1423760"/>
    <lineage>
        <taxon>Bacteria</taxon>
        <taxon>Bacillati</taxon>
        <taxon>Bacillota</taxon>
        <taxon>Bacilli</taxon>
        <taxon>Lactobacillales</taxon>
        <taxon>Lactobacillaceae</taxon>
        <taxon>Limosilactobacillus</taxon>
    </lineage>
</organism>
<comment type="pathway">
    <text evidence="7">Quinol/quinone metabolism; 1,4-dihydroxy-2-naphthoate biosynthesis; 1,4-dihydroxy-2-naphthoate from chorismate: step 2/7.</text>
</comment>
<protein>
    <recommendedName>
        <fullName evidence="7">2-succinyl-5-enolpyruvyl-6-hydroxy-3-cyclohexene-1-carboxylate synthase</fullName>
        <shortName evidence="7">SEPHCHC synthase</shortName>
        <ecNumber evidence="7">2.2.1.9</ecNumber>
    </recommendedName>
    <alternativeName>
        <fullName evidence="7">Menaquinone biosynthesis protein MenD</fullName>
    </alternativeName>
</protein>